<dbReference type="EMBL" id="LCCU01000032">
    <property type="protein sequence ID" value="KKS35658.1"/>
    <property type="molecule type" value="Genomic_DNA"/>
</dbReference>
<evidence type="ECO:0000313" key="2">
    <source>
        <dbReference type="Proteomes" id="UP000033847"/>
    </source>
</evidence>
<organism evidence="1 2">
    <name type="scientific">candidate division WWE3 bacterium GW2011_GWF1_42_14</name>
    <dbReference type="NCBI Taxonomy" id="1619138"/>
    <lineage>
        <taxon>Bacteria</taxon>
        <taxon>Katanobacteria</taxon>
    </lineage>
</organism>
<protein>
    <recommendedName>
        <fullName evidence="3">Scaffold protein Nfu/NifU N-terminal domain-containing protein</fullName>
    </recommendedName>
</protein>
<gene>
    <name evidence="1" type="ORF">UV00_C0032G0009</name>
</gene>
<evidence type="ECO:0008006" key="3">
    <source>
        <dbReference type="Google" id="ProtNLM"/>
    </source>
</evidence>
<dbReference type="Proteomes" id="UP000033847">
    <property type="component" value="Unassembled WGS sequence"/>
</dbReference>
<evidence type="ECO:0000313" key="1">
    <source>
        <dbReference type="EMBL" id="KKS35658.1"/>
    </source>
</evidence>
<dbReference type="AlphaFoldDB" id="A0A0G1BDY4"/>
<accession>A0A0G1BDY4</accession>
<proteinExistence type="predicted"/>
<name>A0A0G1BDY4_UNCKA</name>
<sequence length="123" mass="14395">MATLDSTEVTVRSVDERDEMRIYTVKYVLSEFATRIGVYPPEWLVDLPEEEDVDLKYMGRVCTCLVNEIVKNAKEVSYIVVDFHSVTILRHMNYDWTEIEPKIFEAIEKALKVETRFLGKQLT</sequence>
<reference evidence="1 2" key="1">
    <citation type="journal article" date="2015" name="Nature">
        <title>rRNA introns, odd ribosomes, and small enigmatic genomes across a large radiation of phyla.</title>
        <authorList>
            <person name="Brown C.T."/>
            <person name="Hug L.A."/>
            <person name="Thomas B.C."/>
            <person name="Sharon I."/>
            <person name="Castelle C.J."/>
            <person name="Singh A."/>
            <person name="Wilkins M.J."/>
            <person name="Williams K.H."/>
            <person name="Banfield J.F."/>
        </authorList>
    </citation>
    <scope>NUCLEOTIDE SEQUENCE [LARGE SCALE GENOMIC DNA]</scope>
</reference>
<comment type="caution">
    <text evidence="1">The sequence shown here is derived from an EMBL/GenBank/DDBJ whole genome shotgun (WGS) entry which is preliminary data.</text>
</comment>